<evidence type="ECO:0000256" key="2">
    <source>
        <dbReference type="ARBA" id="ARBA00022692"/>
    </source>
</evidence>
<protein>
    <submittedName>
        <fullName evidence="8">FUSC family protein</fullName>
    </submittedName>
</protein>
<feature type="region of interest" description="Disordered" evidence="5">
    <location>
        <begin position="271"/>
        <end position="293"/>
    </location>
</feature>
<evidence type="ECO:0000256" key="1">
    <source>
        <dbReference type="ARBA" id="ARBA00004141"/>
    </source>
</evidence>
<dbReference type="Proteomes" id="UP001611162">
    <property type="component" value="Unassembled WGS sequence"/>
</dbReference>
<feature type="region of interest" description="Disordered" evidence="5">
    <location>
        <begin position="653"/>
        <end position="677"/>
    </location>
</feature>
<evidence type="ECO:0000313" key="9">
    <source>
        <dbReference type="Proteomes" id="UP001611162"/>
    </source>
</evidence>
<feature type="transmembrane region" description="Helical" evidence="6">
    <location>
        <begin position="509"/>
        <end position="527"/>
    </location>
</feature>
<gene>
    <name evidence="8" type="ORF">ACH4TF_26720</name>
</gene>
<evidence type="ECO:0000256" key="3">
    <source>
        <dbReference type="ARBA" id="ARBA00022989"/>
    </source>
</evidence>
<feature type="region of interest" description="Disordered" evidence="5">
    <location>
        <begin position="202"/>
        <end position="221"/>
    </location>
</feature>
<dbReference type="RefSeq" id="WP_397614109.1">
    <property type="nucleotide sequence ID" value="NZ_JBIRRB010000010.1"/>
</dbReference>
<keyword evidence="9" id="KW-1185">Reference proteome</keyword>
<keyword evidence="4 6" id="KW-0472">Membrane</keyword>
<feature type="transmembrane region" description="Helical" evidence="6">
    <location>
        <begin position="63"/>
        <end position="80"/>
    </location>
</feature>
<feature type="transmembrane region" description="Helical" evidence="6">
    <location>
        <begin position="456"/>
        <end position="474"/>
    </location>
</feature>
<feature type="transmembrane region" description="Helical" evidence="6">
    <location>
        <begin position="12"/>
        <end position="30"/>
    </location>
</feature>
<evidence type="ECO:0000259" key="7">
    <source>
        <dbReference type="Pfam" id="PF13515"/>
    </source>
</evidence>
<comment type="subcellular location">
    <subcellularLocation>
        <location evidence="1">Membrane</location>
        <topology evidence="1">Multi-pass membrane protein</topology>
    </subcellularLocation>
</comment>
<reference evidence="8 9" key="1">
    <citation type="submission" date="2024-10" db="EMBL/GenBank/DDBJ databases">
        <title>The Natural Products Discovery Center: Release of the First 8490 Sequenced Strains for Exploring Actinobacteria Biosynthetic Diversity.</title>
        <authorList>
            <person name="Kalkreuter E."/>
            <person name="Kautsar S.A."/>
            <person name="Yang D."/>
            <person name="Bader C.D."/>
            <person name="Teijaro C.N."/>
            <person name="Fluegel L."/>
            <person name="Davis C.M."/>
            <person name="Simpson J.R."/>
            <person name="Lauterbach L."/>
            <person name="Steele A.D."/>
            <person name="Gui C."/>
            <person name="Meng S."/>
            <person name="Li G."/>
            <person name="Viehrig K."/>
            <person name="Ye F."/>
            <person name="Su P."/>
            <person name="Kiefer A.F."/>
            <person name="Nichols A."/>
            <person name="Cepeda A.J."/>
            <person name="Yan W."/>
            <person name="Fan B."/>
            <person name="Jiang Y."/>
            <person name="Adhikari A."/>
            <person name="Zheng C.-J."/>
            <person name="Schuster L."/>
            <person name="Cowan T.M."/>
            <person name="Smanski M.J."/>
            <person name="Chevrette M.G."/>
            <person name="De Carvalho L.P.S."/>
            <person name="Shen B."/>
        </authorList>
    </citation>
    <scope>NUCLEOTIDE SEQUENCE [LARGE SCALE GENOMIC DNA]</scope>
    <source>
        <strain evidence="8 9">NPDC020979</strain>
    </source>
</reference>
<sequence length="726" mass="75219">MARTPPAGAARRAAWATLAGCAGFYGFAHALGDRTVGLYAIFGVLPLVLFSQIPGPARHRTRVLLAMVPVGWIMVTSGTLLAVRGWAAAAGMFVVGFLVAFAATAGPGPAGLSVACQLFYILPCFPPYAPETLGSRLAGLTAGILLTALVDRLLDLLGLREPPPTPYRVRLGRATAAVADSCAAAARGGEDVRPAAELALQEARPSRIPPAERPTSPSARDRALNHTRACVRHVHDQLDRFCRGPGAPGPAGPDDPATALLERTATALRPVATGLTSGTPPPDGNDGNDGTDDDALRRAVAAFDAVRADEIPGAPPERLRRDAVVRSAAEGARLAGQASRIALGARSTTAGAGRDGPFWYAAVPAPELWWHRMRVHLTLRSVHLQNALRVATAMAGARLLVGALGLSHGFWVLLATLSLMRTSAADTRTALRPAVTGTTAGALLAALALRAVGDVPLFYAVALPVVLLVGFTAAPLLGPAWGQATFTVVIVLMFAQLSTPQWQLSAVRLVDVLVGGAIGVLASLLAWPRGAGGELRCAVADFLAAGAAGCRGVTDLLCGRPAPADPLRPVRVAMLLAEASYCQYQGERLLRRAVDPPWEMAMLAGYHMLRGGELMLLRQGAALGATPLSPGAAAELTFLADRVADDALRAAEALRAPDPPRPAPGIPGPPPRPAATSGLLRGAALHAGHVDAARVLLTVDAEAWLTGVAEDVARIVRAPYAVTRSG</sequence>
<feature type="transmembrane region" description="Helical" evidence="6">
    <location>
        <begin position="480"/>
        <end position="497"/>
    </location>
</feature>
<keyword evidence="3 6" id="KW-1133">Transmembrane helix</keyword>
<evidence type="ECO:0000256" key="6">
    <source>
        <dbReference type="SAM" id="Phobius"/>
    </source>
</evidence>
<feature type="domain" description="Integral membrane bound transporter" evidence="7">
    <location>
        <begin position="399"/>
        <end position="521"/>
    </location>
</feature>
<evidence type="ECO:0000313" key="8">
    <source>
        <dbReference type="EMBL" id="MFI0914017.1"/>
    </source>
</evidence>
<accession>A0ABW7TD85</accession>
<proteinExistence type="predicted"/>
<dbReference type="EMBL" id="JBIRRB010000010">
    <property type="protein sequence ID" value="MFI0914017.1"/>
    <property type="molecule type" value="Genomic_DNA"/>
</dbReference>
<dbReference type="InterPro" id="IPR049453">
    <property type="entry name" value="Memb_transporter_dom"/>
</dbReference>
<feature type="transmembrane region" description="Helical" evidence="6">
    <location>
        <begin position="36"/>
        <end position="51"/>
    </location>
</feature>
<feature type="transmembrane region" description="Helical" evidence="6">
    <location>
        <begin position="399"/>
        <end position="419"/>
    </location>
</feature>
<evidence type="ECO:0000256" key="5">
    <source>
        <dbReference type="SAM" id="MobiDB-lite"/>
    </source>
</evidence>
<dbReference type="Pfam" id="PF13515">
    <property type="entry name" value="FUSC_2"/>
    <property type="match status" value="1"/>
</dbReference>
<organism evidence="8 9">
    <name type="scientific">Streptomyces abikoensis</name>
    <dbReference type="NCBI Taxonomy" id="97398"/>
    <lineage>
        <taxon>Bacteria</taxon>
        <taxon>Bacillati</taxon>
        <taxon>Actinomycetota</taxon>
        <taxon>Actinomycetes</taxon>
        <taxon>Kitasatosporales</taxon>
        <taxon>Streptomycetaceae</taxon>
        <taxon>Streptomyces</taxon>
    </lineage>
</organism>
<comment type="caution">
    <text evidence="8">The sequence shown here is derived from an EMBL/GenBank/DDBJ whole genome shotgun (WGS) entry which is preliminary data.</text>
</comment>
<name>A0ABW7TD85_9ACTN</name>
<feature type="compositionally biased region" description="Pro residues" evidence="5">
    <location>
        <begin position="657"/>
        <end position="673"/>
    </location>
</feature>
<keyword evidence="2 6" id="KW-0812">Transmembrane</keyword>
<feature type="transmembrane region" description="Helical" evidence="6">
    <location>
        <begin position="431"/>
        <end position="449"/>
    </location>
</feature>
<evidence type="ECO:0000256" key="4">
    <source>
        <dbReference type="ARBA" id="ARBA00023136"/>
    </source>
</evidence>